<dbReference type="Proteomes" id="UP000823749">
    <property type="component" value="Chromosome 5"/>
</dbReference>
<sequence length="76" mass="8614">MAMQILATMKGQFQAKELLRRCRGFSQVADRETIAHEIESPIPKMPLFDYAPPPYDGPPAAEILQKRKQFLSPSII</sequence>
<reference evidence="1" key="1">
    <citation type="submission" date="2020-08" db="EMBL/GenBank/DDBJ databases">
        <title>Plant Genome Project.</title>
        <authorList>
            <person name="Zhang R.-G."/>
        </authorList>
    </citation>
    <scope>NUCLEOTIDE SEQUENCE</scope>
    <source>
        <strain evidence="1">WSP0</strain>
        <tissue evidence="1">Leaf</tissue>
    </source>
</reference>
<organism evidence="1 2">
    <name type="scientific">Rhododendron griersonianum</name>
    <dbReference type="NCBI Taxonomy" id="479676"/>
    <lineage>
        <taxon>Eukaryota</taxon>
        <taxon>Viridiplantae</taxon>
        <taxon>Streptophyta</taxon>
        <taxon>Embryophyta</taxon>
        <taxon>Tracheophyta</taxon>
        <taxon>Spermatophyta</taxon>
        <taxon>Magnoliopsida</taxon>
        <taxon>eudicotyledons</taxon>
        <taxon>Gunneridae</taxon>
        <taxon>Pentapetalae</taxon>
        <taxon>asterids</taxon>
        <taxon>Ericales</taxon>
        <taxon>Ericaceae</taxon>
        <taxon>Ericoideae</taxon>
        <taxon>Rhodoreae</taxon>
        <taxon>Rhododendron</taxon>
    </lineage>
</organism>
<gene>
    <name evidence="1" type="ORF">RHGRI_015619</name>
</gene>
<dbReference type="AlphaFoldDB" id="A0AAV6KEI7"/>
<accession>A0AAV6KEI7</accession>
<evidence type="ECO:0000313" key="2">
    <source>
        <dbReference type="Proteomes" id="UP000823749"/>
    </source>
</evidence>
<dbReference type="EMBL" id="JACTNZ010000005">
    <property type="protein sequence ID" value="KAG5550727.1"/>
    <property type="molecule type" value="Genomic_DNA"/>
</dbReference>
<evidence type="ECO:0000313" key="1">
    <source>
        <dbReference type="EMBL" id="KAG5550727.1"/>
    </source>
</evidence>
<proteinExistence type="predicted"/>
<name>A0AAV6KEI7_9ERIC</name>
<keyword evidence="2" id="KW-1185">Reference proteome</keyword>
<comment type="caution">
    <text evidence="1">The sequence shown here is derived from an EMBL/GenBank/DDBJ whole genome shotgun (WGS) entry which is preliminary data.</text>
</comment>
<protein>
    <submittedName>
        <fullName evidence="1">Uncharacterized protein</fullName>
    </submittedName>
</protein>